<name>A0A1M4ZHS8_9CLOT</name>
<dbReference type="GO" id="GO:0030632">
    <property type="term" value="P:D-alanine biosynthetic process"/>
    <property type="evidence" value="ECO:0007669"/>
    <property type="project" value="UniProtKB-UniRule"/>
</dbReference>
<organism evidence="7 8">
    <name type="scientific">Lactonifactor longoviformis DSM 17459</name>
    <dbReference type="NCBI Taxonomy" id="1122155"/>
    <lineage>
        <taxon>Bacteria</taxon>
        <taxon>Bacillati</taxon>
        <taxon>Bacillota</taxon>
        <taxon>Clostridia</taxon>
        <taxon>Eubacteriales</taxon>
        <taxon>Clostridiaceae</taxon>
        <taxon>Lactonifactor</taxon>
    </lineage>
</organism>
<dbReference type="Gene3D" id="3.20.20.10">
    <property type="entry name" value="Alanine racemase"/>
    <property type="match status" value="1"/>
</dbReference>
<dbReference type="GO" id="GO:0030170">
    <property type="term" value="F:pyridoxal phosphate binding"/>
    <property type="evidence" value="ECO:0007669"/>
    <property type="project" value="UniProtKB-UniRule"/>
</dbReference>
<comment type="caution">
    <text evidence="4">Lacks conserved residue(s) required for the propagation of feature annotation.</text>
</comment>
<dbReference type="SUPFAM" id="SSF50621">
    <property type="entry name" value="Alanine racemase C-terminal domain-like"/>
    <property type="match status" value="1"/>
</dbReference>
<dbReference type="EC" id="5.1.1.1" evidence="4"/>
<dbReference type="FunFam" id="3.20.20.10:FF:000002">
    <property type="entry name" value="Alanine racemase"/>
    <property type="match status" value="1"/>
</dbReference>
<evidence type="ECO:0000313" key="7">
    <source>
        <dbReference type="EMBL" id="SHF17518.1"/>
    </source>
</evidence>
<gene>
    <name evidence="7" type="ORF">SAMN02745158_02765</name>
</gene>
<dbReference type="HAMAP" id="MF_01201">
    <property type="entry name" value="Ala_racemase"/>
    <property type="match status" value="1"/>
</dbReference>
<dbReference type="Gene3D" id="2.40.37.10">
    <property type="entry name" value="Lyase, Ornithine Decarboxylase, Chain A, domain 1"/>
    <property type="match status" value="1"/>
</dbReference>
<evidence type="ECO:0000256" key="1">
    <source>
        <dbReference type="ARBA" id="ARBA00001933"/>
    </source>
</evidence>
<comment type="catalytic activity">
    <reaction evidence="4">
        <text>L-alanine = D-alanine</text>
        <dbReference type="Rhea" id="RHEA:20249"/>
        <dbReference type="ChEBI" id="CHEBI:57416"/>
        <dbReference type="ChEBI" id="CHEBI:57972"/>
        <dbReference type="EC" id="5.1.1.1"/>
    </reaction>
</comment>
<comment type="similarity">
    <text evidence="4">Belongs to the alanine racemase family.</text>
</comment>
<accession>A0A1M4ZHS8</accession>
<feature type="domain" description="Alanine racemase C-terminal" evidence="6">
    <location>
        <begin position="247"/>
        <end position="375"/>
    </location>
</feature>
<evidence type="ECO:0000256" key="2">
    <source>
        <dbReference type="ARBA" id="ARBA00022898"/>
    </source>
</evidence>
<dbReference type="RefSeq" id="WP_072852724.1">
    <property type="nucleotide sequence ID" value="NZ_FQVI01000015.1"/>
</dbReference>
<evidence type="ECO:0000259" key="6">
    <source>
        <dbReference type="SMART" id="SM01005"/>
    </source>
</evidence>
<keyword evidence="8" id="KW-1185">Reference proteome</keyword>
<evidence type="ECO:0000256" key="3">
    <source>
        <dbReference type="ARBA" id="ARBA00023235"/>
    </source>
</evidence>
<comment type="pathway">
    <text evidence="4">Amino-acid biosynthesis; D-alanine biosynthesis; D-alanine from L-alanine: step 1/1.</text>
</comment>
<reference evidence="7 8" key="1">
    <citation type="submission" date="2016-11" db="EMBL/GenBank/DDBJ databases">
        <authorList>
            <person name="Jaros S."/>
            <person name="Januszkiewicz K."/>
            <person name="Wedrychowicz H."/>
        </authorList>
    </citation>
    <scope>NUCLEOTIDE SEQUENCE [LARGE SCALE GENOMIC DNA]</scope>
    <source>
        <strain evidence="7 8">DSM 17459</strain>
    </source>
</reference>
<dbReference type="SUPFAM" id="SSF51419">
    <property type="entry name" value="PLP-binding barrel"/>
    <property type="match status" value="1"/>
</dbReference>
<dbReference type="InterPro" id="IPR009006">
    <property type="entry name" value="Ala_racemase/Decarboxylase_C"/>
</dbReference>
<comment type="cofactor">
    <cofactor evidence="1 4 5">
        <name>pyridoxal 5'-phosphate</name>
        <dbReference type="ChEBI" id="CHEBI:597326"/>
    </cofactor>
</comment>
<dbReference type="OrthoDB" id="9813814at2"/>
<dbReference type="Pfam" id="PF01168">
    <property type="entry name" value="Ala_racemase_N"/>
    <property type="match status" value="1"/>
</dbReference>
<proteinExistence type="inferred from homology"/>
<evidence type="ECO:0000256" key="5">
    <source>
        <dbReference type="PIRSR" id="PIRSR600821-50"/>
    </source>
</evidence>
<dbReference type="InterPro" id="IPR001608">
    <property type="entry name" value="Ala_racemase_N"/>
</dbReference>
<evidence type="ECO:0000313" key="8">
    <source>
        <dbReference type="Proteomes" id="UP000184245"/>
    </source>
</evidence>
<dbReference type="UniPathway" id="UPA00042">
    <property type="reaction ID" value="UER00497"/>
</dbReference>
<sequence>MKKYSRIYASIDLDAIVHNMENLKRNIHMDTKLLAVLKADAYGHGAVPIARHIKDLDYLWGFGVATVEEAVSLRKNGIDNPILLLGYSFREHYDTIAAYDIRPTVFKLDMARELSEAGQRAGKIIKVHLSVDTGMSNTGFSDTAESIKLIQSIQLLPNIKVEGLYSQFTRADETSKRPAYVQLDRYLNFLELVEKSGIHIPLKHCSNSASLIRVPEANLDLARTGIALYGMYPSSKVEKDIVSLKPVMSLKSHIAFIKTVPADVAVSLGGTFKTDWETKIATIPVGYADGYPRFLSNKGHVLIRGQKAPILGRICMDQFMVDVTRIPNVQELDPVTLLGTDEEMTITADELGDLCGRINYEFVTEINKRVPRVYLKNGAIAEQTDYFDVD</sequence>
<dbReference type="EMBL" id="FQVI01000015">
    <property type="protein sequence ID" value="SHF17518.1"/>
    <property type="molecule type" value="Genomic_DNA"/>
</dbReference>
<dbReference type="InterPro" id="IPR029066">
    <property type="entry name" value="PLP-binding_barrel"/>
</dbReference>
<dbReference type="GO" id="GO:0009252">
    <property type="term" value="P:peptidoglycan biosynthetic process"/>
    <property type="evidence" value="ECO:0007669"/>
    <property type="project" value="TreeGrafter"/>
</dbReference>
<dbReference type="Proteomes" id="UP000184245">
    <property type="component" value="Unassembled WGS sequence"/>
</dbReference>
<comment type="function">
    <text evidence="4">Catalyzes the interconversion of L-alanine and D-alanine. May also act on other amino acids.</text>
</comment>
<dbReference type="PANTHER" id="PTHR30511:SF0">
    <property type="entry name" value="ALANINE RACEMASE, CATABOLIC-RELATED"/>
    <property type="match status" value="1"/>
</dbReference>
<protein>
    <recommendedName>
        <fullName evidence="4">Alanine racemase</fullName>
        <ecNumber evidence="4">5.1.1.1</ecNumber>
    </recommendedName>
</protein>
<dbReference type="InterPro" id="IPR000821">
    <property type="entry name" value="Ala_racemase"/>
</dbReference>
<dbReference type="InterPro" id="IPR020622">
    <property type="entry name" value="Ala_racemase_pyridoxalP-BS"/>
</dbReference>
<dbReference type="PANTHER" id="PTHR30511">
    <property type="entry name" value="ALANINE RACEMASE"/>
    <property type="match status" value="1"/>
</dbReference>
<keyword evidence="2 4" id="KW-0663">Pyridoxal phosphate</keyword>
<dbReference type="GO" id="GO:0008784">
    <property type="term" value="F:alanine racemase activity"/>
    <property type="evidence" value="ECO:0007669"/>
    <property type="project" value="UniProtKB-UniRule"/>
</dbReference>
<feature type="active site" description="Proton acceptor; specific for D-alanine" evidence="4">
    <location>
        <position position="38"/>
    </location>
</feature>
<dbReference type="CDD" id="cd00430">
    <property type="entry name" value="PLPDE_III_AR"/>
    <property type="match status" value="1"/>
</dbReference>
<dbReference type="PRINTS" id="PR00992">
    <property type="entry name" value="ALARACEMASE"/>
</dbReference>
<dbReference type="InterPro" id="IPR011079">
    <property type="entry name" value="Ala_racemase_C"/>
</dbReference>
<feature type="modified residue" description="N6-(pyridoxal phosphate)lysine" evidence="4 5">
    <location>
        <position position="38"/>
    </location>
</feature>
<dbReference type="PROSITE" id="PS00395">
    <property type="entry name" value="ALANINE_RACEMASE"/>
    <property type="match status" value="1"/>
</dbReference>
<dbReference type="Pfam" id="PF00842">
    <property type="entry name" value="Ala_racemase_C"/>
    <property type="match status" value="1"/>
</dbReference>
<dbReference type="STRING" id="1122155.SAMN02745158_02765"/>
<keyword evidence="3 4" id="KW-0413">Isomerase</keyword>
<dbReference type="NCBIfam" id="TIGR00492">
    <property type="entry name" value="alr"/>
    <property type="match status" value="1"/>
</dbReference>
<feature type="binding site" evidence="4">
    <location>
        <position position="316"/>
    </location>
    <ligand>
        <name>substrate</name>
    </ligand>
</feature>
<evidence type="ECO:0000256" key="4">
    <source>
        <dbReference type="HAMAP-Rule" id="MF_01201"/>
    </source>
</evidence>
<dbReference type="SMART" id="SM01005">
    <property type="entry name" value="Ala_racemase_C"/>
    <property type="match status" value="1"/>
</dbReference>
<dbReference type="GO" id="GO:0005829">
    <property type="term" value="C:cytosol"/>
    <property type="evidence" value="ECO:0007669"/>
    <property type="project" value="TreeGrafter"/>
</dbReference>
<dbReference type="AlphaFoldDB" id="A0A1M4ZHS8"/>